<dbReference type="Proteomes" id="UP001189429">
    <property type="component" value="Unassembled WGS sequence"/>
</dbReference>
<dbReference type="Pfam" id="PF00691">
    <property type="entry name" value="OmpA"/>
    <property type="match status" value="1"/>
</dbReference>
<protein>
    <recommendedName>
        <fullName evidence="1">OmpA-like domain-containing protein</fullName>
    </recommendedName>
</protein>
<dbReference type="EMBL" id="CAUYUJ010004424">
    <property type="protein sequence ID" value="CAK0809482.1"/>
    <property type="molecule type" value="Genomic_DNA"/>
</dbReference>
<evidence type="ECO:0000259" key="1">
    <source>
        <dbReference type="Pfam" id="PF00691"/>
    </source>
</evidence>
<name>A0ABN9QW40_9DINO</name>
<dbReference type="SUPFAM" id="SSF103088">
    <property type="entry name" value="OmpA-like"/>
    <property type="match status" value="1"/>
</dbReference>
<comment type="caution">
    <text evidence="2">The sequence shown here is derived from an EMBL/GenBank/DDBJ whole genome shotgun (WGS) entry which is preliminary data.</text>
</comment>
<dbReference type="InterPro" id="IPR036737">
    <property type="entry name" value="OmpA-like_sf"/>
</dbReference>
<proteinExistence type="predicted"/>
<sequence length="143" mass="14756">MVSELEARGCRRADVRVLQRMRLPGPLDFPAGSSELPPAGLAALRSAARALLEQPMLRACVGGRCSEGEPPELATARALAVRGALVAQGVQEARVSCGGLPAGEGCGGAAGELRVLELPCNAFVARGAGTWRGQRGRGSVRLE</sequence>
<feature type="domain" description="OmpA-like" evidence="1">
    <location>
        <begin position="29"/>
        <end position="97"/>
    </location>
</feature>
<reference evidence="2" key="1">
    <citation type="submission" date="2023-10" db="EMBL/GenBank/DDBJ databases">
        <authorList>
            <person name="Chen Y."/>
            <person name="Shah S."/>
            <person name="Dougan E. K."/>
            <person name="Thang M."/>
            <person name="Chan C."/>
        </authorList>
    </citation>
    <scope>NUCLEOTIDE SEQUENCE [LARGE SCALE GENOMIC DNA]</scope>
</reference>
<keyword evidence="3" id="KW-1185">Reference proteome</keyword>
<dbReference type="Gene3D" id="3.30.1330.60">
    <property type="entry name" value="OmpA-like domain"/>
    <property type="match status" value="1"/>
</dbReference>
<dbReference type="InterPro" id="IPR006665">
    <property type="entry name" value="OmpA-like"/>
</dbReference>
<accession>A0ABN9QW40</accession>
<gene>
    <name evidence="2" type="ORF">PCOR1329_LOCUS14727</name>
</gene>
<organism evidence="2 3">
    <name type="scientific">Prorocentrum cordatum</name>
    <dbReference type="NCBI Taxonomy" id="2364126"/>
    <lineage>
        <taxon>Eukaryota</taxon>
        <taxon>Sar</taxon>
        <taxon>Alveolata</taxon>
        <taxon>Dinophyceae</taxon>
        <taxon>Prorocentrales</taxon>
        <taxon>Prorocentraceae</taxon>
        <taxon>Prorocentrum</taxon>
    </lineage>
</organism>
<evidence type="ECO:0000313" key="2">
    <source>
        <dbReference type="EMBL" id="CAK0809482.1"/>
    </source>
</evidence>
<evidence type="ECO:0000313" key="3">
    <source>
        <dbReference type="Proteomes" id="UP001189429"/>
    </source>
</evidence>